<gene>
    <name evidence="4" type="ORF">PSNMU_V1.4_AUG-EV-PASAV3_0068090</name>
</gene>
<feature type="region of interest" description="Disordered" evidence="2">
    <location>
        <begin position="38"/>
        <end position="95"/>
    </location>
</feature>
<dbReference type="AlphaFoldDB" id="A0A448ZD36"/>
<evidence type="ECO:0000313" key="5">
    <source>
        <dbReference type="Proteomes" id="UP000291116"/>
    </source>
</evidence>
<feature type="signal peptide" evidence="3">
    <location>
        <begin position="1"/>
        <end position="34"/>
    </location>
</feature>
<feature type="coiled-coil region" evidence="1">
    <location>
        <begin position="125"/>
        <end position="167"/>
    </location>
</feature>
<feature type="chain" id="PRO_5019353888" description="Flavodoxin-like domain-containing protein" evidence="3">
    <location>
        <begin position="35"/>
        <end position="729"/>
    </location>
</feature>
<proteinExistence type="predicted"/>
<evidence type="ECO:0000256" key="1">
    <source>
        <dbReference type="SAM" id="Coils"/>
    </source>
</evidence>
<name>A0A448ZD36_9STRA</name>
<evidence type="ECO:0008006" key="6">
    <source>
        <dbReference type="Google" id="ProtNLM"/>
    </source>
</evidence>
<dbReference type="Proteomes" id="UP000291116">
    <property type="component" value="Unassembled WGS sequence"/>
</dbReference>
<organism evidence="4 5">
    <name type="scientific">Pseudo-nitzschia multistriata</name>
    <dbReference type="NCBI Taxonomy" id="183589"/>
    <lineage>
        <taxon>Eukaryota</taxon>
        <taxon>Sar</taxon>
        <taxon>Stramenopiles</taxon>
        <taxon>Ochrophyta</taxon>
        <taxon>Bacillariophyta</taxon>
        <taxon>Bacillariophyceae</taxon>
        <taxon>Bacillariophycidae</taxon>
        <taxon>Bacillariales</taxon>
        <taxon>Bacillariaceae</taxon>
        <taxon>Pseudo-nitzschia</taxon>
    </lineage>
</organism>
<evidence type="ECO:0000313" key="4">
    <source>
        <dbReference type="EMBL" id="VEU39931.1"/>
    </source>
</evidence>
<dbReference type="OrthoDB" id="41001at2759"/>
<reference evidence="4 5" key="1">
    <citation type="submission" date="2019-01" db="EMBL/GenBank/DDBJ databases">
        <authorList>
            <person name="Ferrante I. M."/>
        </authorList>
    </citation>
    <scope>NUCLEOTIDE SEQUENCE [LARGE SCALE GENOMIC DNA]</scope>
    <source>
        <strain evidence="4 5">B856</strain>
    </source>
</reference>
<sequence length="729" mass="78682">MVFSPPRTSRRGMGSNALWLALLRLASLVLVARAFSGKGTPRTRASPAVLSGSGDESDETPGASWDDGVDYDKEWPDGGSGGSSGSLPDPGTSWDTLPNKLNADFLGNDATELLGINLELEPLSAQDAERLRNDARKIVEEAIDAGVNDIEALKKKMKRELDANRRAMSLASDMEAKRQTEKLMSKIDRMTGDFLRSNEATRASTKMAAAASRAMEGRGLEMGTWGVLGGRTVVADDDLARSGAAGLLGSVGNAVREADKAANTKTTLDDYNDLGSISSTYREEDPPADVRENRILIVADTQKDKLAKELVPALMAAFEREKDSIPDLKFDVLSPTSTMPLGGNDSQCVVVFCTGLSQPDSLKKMLDRLLRRTLATGGGKVGTPPTQLVGVSTLGTERFGTFPYNMQNFLGGKLETRRQIEEVLINTVRNRVVEPPLDYTLLKVKEGDFLPDESVGSGSPSFSLTPGDVPDDATSVETAARVLLQAIAFQPPARNSTIGLAGVLPASLLEDPSGSEEVLDEQDDFWRETFACLDGPELWRTVLLEVETTGEGGLPEEELAGTCDRLLEYLGEWAGVLARSGKGLTTPVKAETEGGLDPASMVTPSNSRTLLVQDGVRLLFLPTKTGKNYASKEEEEELRREQQQTSGSGNRVPPPPKTAREGGIDVVVEIADLPGEGSSAPRRRQLRVRARRTNYSEDAVFKEMSEATILKRLEEALEVFKTENNILPP</sequence>
<evidence type="ECO:0000256" key="3">
    <source>
        <dbReference type="SAM" id="SignalP"/>
    </source>
</evidence>
<keyword evidence="3" id="KW-0732">Signal</keyword>
<feature type="region of interest" description="Disordered" evidence="2">
    <location>
        <begin position="628"/>
        <end position="662"/>
    </location>
</feature>
<dbReference type="EMBL" id="CAACVS010000247">
    <property type="protein sequence ID" value="VEU39931.1"/>
    <property type="molecule type" value="Genomic_DNA"/>
</dbReference>
<accession>A0A448ZD36</accession>
<keyword evidence="5" id="KW-1185">Reference proteome</keyword>
<keyword evidence="1" id="KW-0175">Coiled coil</keyword>
<evidence type="ECO:0000256" key="2">
    <source>
        <dbReference type="SAM" id="MobiDB-lite"/>
    </source>
</evidence>
<protein>
    <recommendedName>
        <fullName evidence="6">Flavodoxin-like domain-containing protein</fullName>
    </recommendedName>
</protein>